<dbReference type="EMBL" id="CP031376">
    <property type="protein sequence ID" value="AXK51790.1"/>
    <property type="molecule type" value="Genomic_DNA"/>
</dbReference>
<evidence type="ECO:0000313" key="3">
    <source>
        <dbReference type="Proteomes" id="UP000254792"/>
    </source>
</evidence>
<proteinExistence type="predicted"/>
<organism evidence="2 3">
    <name type="scientific">Spiroplasma alleghenense</name>
    <dbReference type="NCBI Taxonomy" id="216931"/>
    <lineage>
        <taxon>Bacteria</taxon>
        <taxon>Bacillati</taxon>
        <taxon>Mycoplasmatota</taxon>
        <taxon>Mollicutes</taxon>
        <taxon>Entomoplasmatales</taxon>
        <taxon>Spiroplasmataceae</taxon>
        <taxon>Spiroplasma</taxon>
    </lineage>
</organism>
<name>A0A345Z5B1_9MOLU</name>
<dbReference type="Proteomes" id="UP000254792">
    <property type="component" value="Chromosome"/>
</dbReference>
<gene>
    <name evidence="2" type="ORF">SALLE_v1c11200</name>
</gene>
<keyword evidence="1" id="KW-0732">Signal</keyword>
<reference evidence="2 3" key="1">
    <citation type="submission" date="2018-07" db="EMBL/GenBank/DDBJ databases">
        <title>Complete genome sequence of Spiroplasma alleghenense PLHS-1 (ATCC 51752).</title>
        <authorList>
            <person name="Chou L."/>
            <person name="Lee T.-Y."/>
            <person name="Tsai Y.-M."/>
            <person name="Kuo C.-H."/>
        </authorList>
    </citation>
    <scope>NUCLEOTIDE SEQUENCE [LARGE SCALE GENOMIC DNA]</scope>
    <source>
        <strain evidence="2 3">PLHS-1</strain>
    </source>
</reference>
<feature type="chain" id="PRO_5017079059" description="Lipoprotein" evidence="1">
    <location>
        <begin position="23"/>
        <end position="644"/>
    </location>
</feature>
<dbReference type="AlphaFoldDB" id="A0A345Z5B1"/>
<dbReference type="PROSITE" id="PS51257">
    <property type="entry name" value="PROKAR_LIPOPROTEIN"/>
    <property type="match status" value="1"/>
</dbReference>
<evidence type="ECO:0000256" key="1">
    <source>
        <dbReference type="SAM" id="SignalP"/>
    </source>
</evidence>
<evidence type="ECO:0000313" key="2">
    <source>
        <dbReference type="EMBL" id="AXK51790.1"/>
    </source>
</evidence>
<dbReference type="RefSeq" id="WP_115558674.1">
    <property type="nucleotide sequence ID" value="NZ_CP031376.1"/>
</dbReference>
<feature type="signal peptide" evidence="1">
    <location>
        <begin position="1"/>
        <end position="22"/>
    </location>
</feature>
<dbReference type="OrthoDB" id="387107at2"/>
<accession>A0A345Z5B1</accession>
<evidence type="ECO:0008006" key="4">
    <source>
        <dbReference type="Google" id="ProtNLM"/>
    </source>
</evidence>
<dbReference type="KEGG" id="salx:SALLE_v1c11200"/>
<keyword evidence="3" id="KW-1185">Reference proteome</keyword>
<protein>
    <recommendedName>
        <fullName evidence="4">Lipoprotein</fullName>
    </recommendedName>
</protein>
<sequence length="644" mass="74136">MKKLLSILGATALVVSAPLSVASCKKKVIHNIDDEFDYQALKNELMDKASEVFYRNLNEDFGKCKNISNDEAKEIFTFISIDNLKNHEEDPELNNPDSQIFKSISNDVNSIVNFNKLNEDITEEIINQLNYRPLLQGIGNPFKSYELTNIAIKTQSEVVSLSFDYVANLEMVIDGKGEIQNETIAYKWTFNIFEKKDIAESIKALNENIRQEISNSANDFIYLQDSGNLKTNAQDIVDKKVIGNQVIEIIKKVNSENSNLKLVTDNHKFVVNQKLTQDGSIASTKINYGLEFQDDWSIYQEDSDGWFPQDYSYPKWWEELMGPVLKQEKGANEAFVSKITEPGQQWIDHQLPQTIKDKINKNSELVVSEAINHYNLAENIKSSDFQKRIQANNYDFEIDEVKDYKTIAVYGAEFSNSQVEIISSSQKNIVELDDFFVPIKQNTTFANTKKLYEEFLRASIEFQQSYLLNQAEGEIQYKNGEYVSWENWEKKHHYYVMDVKGDLEDHLVQGGDGKTYSYNEIIPQSINLKINQESDKNKAFIESSNFAVGKKSRFQSFTLLGIFGHPPDRSKFQITETMFVNPSEIVTYDYKAPEFRTYFFSSGLKFNSSKTYFSFGKREDFICSESVSNSDKTFAAKLFFNFEL</sequence>